<dbReference type="AlphaFoldDB" id="A0A6G0Y0C8"/>
<organism evidence="2 3">
    <name type="scientific">Aphis craccivora</name>
    <name type="common">Cowpea aphid</name>
    <dbReference type="NCBI Taxonomy" id="307492"/>
    <lineage>
        <taxon>Eukaryota</taxon>
        <taxon>Metazoa</taxon>
        <taxon>Ecdysozoa</taxon>
        <taxon>Arthropoda</taxon>
        <taxon>Hexapoda</taxon>
        <taxon>Insecta</taxon>
        <taxon>Pterygota</taxon>
        <taxon>Neoptera</taxon>
        <taxon>Paraneoptera</taxon>
        <taxon>Hemiptera</taxon>
        <taxon>Sternorrhyncha</taxon>
        <taxon>Aphidomorpha</taxon>
        <taxon>Aphidoidea</taxon>
        <taxon>Aphididae</taxon>
        <taxon>Aphidini</taxon>
        <taxon>Aphis</taxon>
        <taxon>Aphis</taxon>
    </lineage>
</organism>
<evidence type="ECO:0000259" key="1">
    <source>
        <dbReference type="Pfam" id="PF05699"/>
    </source>
</evidence>
<name>A0A6G0Y0C8_APHCR</name>
<accession>A0A6G0Y0C8</accession>
<proteinExistence type="predicted"/>
<dbReference type="OrthoDB" id="6614349at2759"/>
<feature type="domain" description="HAT C-terminal dimerisation" evidence="1">
    <location>
        <begin position="587"/>
        <end position="646"/>
    </location>
</feature>
<comment type="caution">
    <text evidence="2">The sequence shown here is derived from an EMBL/GenBank/DDBJ whole genome shotgun (WGS) entry which is preliminary data.</text>
</comment>
<gene>
    <name evidence="2" type="ORF">FWK35_00023585</name>
</gene>
<dbReference type="InterPro" id="IPR012337">
    <property type="entry name" value="RNaseH-like_sf"/>
</dbReference>
<evidence type="ECO:0000313" key="2">
    <source>
        <dbReference type="EMBL" id="KAF0746608.1"/>
    </source>
</evidence>
<protein>
    <submittedName>
        <fullName evidence="2">Zinc finger MYM-type protein 1-like</fullName>
    </submittedName>
</protein>
<sequence length="664" mass="76012">ENVENENNLLLPGCEPTVSTITDNNLEESAAVPDLDPAKWKINSSLINYFILNQPIQDVKKINFNKTGRMCGKYFRKLPSSIFIRTLHNGQITNREWLLYSLSANALFCFQCLLFSNKKSNLGNLKFRLKNWGKCEEKVKFHEEGQQHGESIRIWFSRTQKTVTSIDKMLHEEMKSKLDYWTNVLHRVIATITFLAERGLPFRGKNNEFGSVHNGNYMGCLEIIAKFDPFLSEHIFKYGNQGKGNVSYLSSIICDEFLSLMNNLVLRKIVAEIIEAKYFSIIVDSTPDIRHKGEQMEEALIDKFKKLDIDIKNCRGQAYDNASNMSGRYNGLQARIKKYSKNANFVPYAAHSLNLIGSNAAEITKEGTRWSSGYEVCKALSFGYKNVLQVLQVLSEDNTQQPSTRHEATFDSTSKKLQSTNIDLSIVVQLYESLEKYILDLREMFDNFLKDSQELSGKSAFSWEETRKKKRTAFYDDSNSNSTVHIGKDKMKKDIFYVIIDTLCSNLNERKAAYLVINKNFGFLFDLNRSDTLSIRQSALNIVSIYSEDLNTSFVEEVIQFKKITESFHNNDLSMNGLLKKLSNSPLKATFPNVLIILRIFACMPCTNASGERSFSVLRRVKNYLRSTLSQDKTSSLSLLSIENEMLRSIDWSSNHCMKCKLLA</sequence>
<dbReference type="PANTHER" id="PTHR45749:SF23">
    <property type="entry name" value="ZINC FINGER MYM-TYPE PROTEIN 1-LIKE"/>
    <property type="match status" value="1"/>
</dbReference>
<dbReference type="GO" id="GO:0046983">
    <property type="term" value="F:protein dimerization activity"/>
    <property type="evidence" value="ECO:0007669"/>
    <property type="project" value="InterPro"/>
</dbReference>
<keyword evidence="3" id="KW-1185">Reference proteome</keyword>
<dbReference type="Proteomes" id="UP000478052">
    <property type="component" value="Unassembled WGS sequence"/>
</dbReference>
<feature type="non-terminal residue" evidence="2">
    <location>
        <position position="1"/>
    </location>
</feature>
<dbReference type="EMBL" id="VUJU01007144">
    <property type="protein sequence ID" value="KAF0746608.1"/>
    <property type="molecule type" value="Genomic_DNA"/>
</dbReference>
<evidence type="ECO:0000313" key="3">
    <source>
        <dbReference type="Proteomes" id="UP000478052"/>
    </source>
</evidence>
<dbReference type="PANTHER" id="PTHR45749">
    <property type="match status" value="1"/>
</dbReference>
<dbReference type="Pfam" id="PF05699">
    <property type="entry name" value="Dimer_Tnp_hAT"/>
    <property type="match status" value="1"/>
</dbReference>
<dbReference type="InterPro" id="IPR008906">
    <property type="entry name" value="HATC_C_dom"/>
</dbReference>
<reference evidence="2 3" key="1">
    <citation type="submission" date="2019-08" db="EMBL/GenBank/DDBJ databases">
        <title>Whole genome of Aphis craccivora.</title>
        <authorList>
            <person name="Voronova N.V."/>
            <person name="Shulinski R.S."/>
            <person name="Bandarenka Y.V."/>
            <person name="Zhorov D.G."/>
            <person name="Warner D."/>
        </authorList>
    </citation>
    <scope>NUCLEOTIDE SEQUENCE [LARGE SCALE GENOMIC DNA]</scope>
    <source>
        <strain evidence="2">180601</strain>
        <tissue evidence="2">Whole Body</tissue>
    </source>
</reference>
<dbReference type="SUPFAM" id="SSF53098">
    <property type="entry name" value="Ribonuclease H-like"/>
    <property type="match status" value="1"/>
</dbReference>